<evidence type="ECO:0000313" key="2">
    <source>
        <dbReference type="EMBL" id="KNZ58318.1"/>
    </source>
</evidence>
<keyword evidence="1" id="KW-0472">Membrane</keyword>
<dbReference type="VEuPathDB" id="FungiDB:VP01_1954g1"/>
<evidence type="ECO:0000256" key="1">
    <source>
        <dbReference type="SAM" id="Phobius"/>
    </source>
</evidence>
<feature type="transmembrane region" description="Helical" evidence="1">
    <location>
        <begin position="240"/>
        <end position="259"/>
    </location>
</feature>
<keyword evidence="1" id="KW-0812">Transmembrane</keyword>
<feature type="transmembrane region" description="Helical" evidence="1">
    <location>
        <begin position="86"/>
        <end position="108"/>
    </location>
</feature>
<keyword evidence="3" id="KW-1185">Reference proteome</keyword>
<name>A0A0L6VC51_9BASI</name>
<organism evidence="2 3">
    <name type="scientific">Puccinia sorghi</name>
    <dbReference type="NCBI Taxonomy" id="27349"/>
    <lineage>
        <taxon>Eukaryota</taxon>
        <taxon>Fungi</taxon>
        <taxon>Dikarya</taxon>
        <taxon>Basidiomycota</taxon>
        <taxon>Pucciniomycotina</taxon>
        <taxon>Pucciniomycetes</taxon>
        <taxon>Pucciniales</taxon>
        <taxon>Pucciniaceae</taxon>
        <taxon>Puccinia</taxon>
    </lineage>
</organism>
<reference evidence="2 3" key="1">
    <citation type="submission" date="2015-08" db="EMBL/GenBank/DDBJ databases">
        <title>Next Generation Sequencing and Analysis of the Genome of Puccinia sorghi L Schw, the Causal Agent of Maize Common Rust.</title>
        <authorList>
            <person name="Rochi L."/>
            <person name="Burguener G."/>
            <person name="Darino M."/>
            <person name="Turjanski A."/>
            <person name="Kreff E."/>
            <person name="Dieguez M.J."/>
            <person name="Sacco F."/>
        </authorList>
    </citation>
    <scope>NUCLEOTIDE SEQUENCE [LARGE SCALE GENOMIC DNA]</scope>
    <source>
        <strain evidence="2 3">RO10H11247</strain>
    </source>
</reference>
<dbReference type="EMBL" id="LAVV01006786">
    <property type="protein sequence ID" value="KNZ58318.1"/>
    <property type="molecule type" value="Genomic_DNA"/>
</dbReference>
<protein>
    <submittedName>
        <fullName evidence="2">Uncharacterized protein</fullName>
    </submittedName>
</protein>
<sequence length="322" mass="36596">MAPIGIRPARMTPILFPGLAFRQSIIKMEIRNSSVLRVDPFKIRLQLQVGQTSHHTQLQLPLPLTLVPKVSQNHMPRRAQPPNSNMFRFLIGPPVMFNCLISITIYCAEKTKCKTTHQHFVSSLTSLLVADQHNTDYDHVGRIYKWDQYQPHNNELVSFPHFVNIILLSNLTKGGATIHVENPHKEVRTDAQSQCTWTNHMTWAMNMSDVESDRRKTLEISNLMILIFTLMRYMRSTGCMLIMIEFILYISIQSIPIITSSSFPEMLKHGKDPSIFDNSNIIHQKISGTSIEGAMKIAAAEGMVTRKAEAGQSKQRKVSSEL</sequence>
<accession>A0A0L6VC51</accession>
<comment type="caution">
    <text evidence="2">The sequence shown here is derived from an EMBL/GenBank/DDBJ whole genome shotgun (WGS) entry which is preliminary data.</text>
</comment>
<dbReference type="AlphaFoldDB" id="A0A0L6VC51"/>
<proteinExistence type="predicted"/>
<evidence type="ECO:0000313" key="3">
    <source>
        <dbReference type="Proteomes" id="UP000037035"/>
    </source>
</evidence>
<keyword evidence="1" id="KW-1133">Transmembrane helix</keyword>
<gene>
    <name evidence="2" type="ORF">VP01_1954g1</name>
</gene>
<dbReference type="Proteomes" id="UP000037035">
    <property type="component" value="Unassembled WGS sequence"/>
</dbReference>